<comment type="caution">
    <text evidence="2">The sequence shown here is derived from an EMBL/GenBank/DDBJ whole genome shotgun (WGS) entry which is preliminary data.</text>
</comment>
<feature type="compositionally biased region" description="Basic and acidic residues" evidence="1">
    <location>
        <begin position="27"/>
        <end position="55"/>
    </location>
</feature>
<name>A0A644TCS4_9ZZZZ</name>
<feature type="compositionally biased region" description="Basic and acidic residues" evidence="1">
    <location>
        <begin position="82"/>
        <end position="98"/>
    </location>
</feature>
<reference evidence="2" key="1">
    <citation type="submission" date="2019-08" db="EMBL/GenBank/DDBJ databases">
        <authorList>
            <person name="Kucharzyk K."/>
            <person name="Murdoch R.W."/>
            <person name="Higgins S."/>
            <person name="Loffler F."/>
        </authorList>
    </citation>
    <scope>NUCLEOTIDE SEQUENCE</scope>
</reference>
<evidence type="ECO:0000313" key="2">
    <source>
        <dbReference type="EMBL" id="MPL64664.1"/>
    </source>
</evidence>
<feature type="compositionally biased region" description="Acidic residues" evidence="1">
    <location>
        <begin position="56"/>
        <end position="66"/>
    </location>
</feature>
<proteinExistence type="predicted"/>
<protein>
    <submittedName>
        <fullName evidence="2">Uncharacterized protein</fullName>
    </submittedName>
</protein>
<dbReference type="EMBL" id="VSSQ01000025">
    <property type="protein sequence ID" value="MPL64664.1"/>
    <property type="molecule type" value="Genomic_DNA"/>
</dbReference>
<organism evidence="2">
    <name type="scientific">bioreactor metagenome</name>
    <dbReference type="NCBI Taxonomy" id="1076179"/>
    <lineage>
        <taxon>unclassified sequences</taxon>
        <taxon>metagenomes</taxon>
        <taxon>ecological metagenomes</taxon>
    </lineage>
</organism>
<gene>
    <name evidence="2" type="ORF">SDC9_10321</name>
</gene>
<accession>A0A644TCS4</accession>
<evidence type="ECO:0000256" key="1">
    <source>
        <dbReference type="SAM" id="MobiDB-lite"/>
    </source>
</evidence>
<sequence>MDLRQGFLGHHLGENRADGGLLDRRAKCAHGGDDEHEGEGAVAREENDCHEKGDGGDEGVGEDDEFLAIIAIGPDAGEGGEEEGRQKPTDDIEGHHEAGFGLEGDVPEKGVLHQCRPEEGEGLAGKEYRGVFLPGLAGARAGGRGRLIGLRHGLEDTMPAGDSAIARLIFPGGAIFNNDEKT</sequence>
<feature type="region of interest" description="Disordered" evidence="1">
    <location>
        <begin position="27"/>
        <end position="105"/>
    </location>
</feature>
<dbReference type="AlphaFoldDB" id="A0A644TCS4"/>